<name>A0A0K1EHG7_CHOCO</name>
<evidence type="ECO:0008006" key="4">
    <source>
        <dbReference type="Google" id="ProtNLM"/>
    </source>
</evidence>
<evidence type="ECO:0000313" key="2">
    <source>
        <dbReference type="EMBL" id="AKT40299.1"/>
    </source>
</evidence>
<dbReference type="OrthoDB" id="5503640at2"/>
<dbReference type="EMBL" id="CP012159">
    <property type="protein sequence ID" value="AKT40299.1"/>
    <property type="molecule type" value="Genomic_DNA"/>
</dbReference>
<gene>
    <name evidence="2" type="ORF">CMC5_044520</name>
</gene>
<proteinExistence type="predicted"/>
<dbReference type="InterPro" id="IPR019283">
    <property type="entry name" value="DUF2330"/>
</dbReference>
<dbReference type="Proteomes" id="UP000067626">
    <property type="component" value="Chromosome"/>
</dbReference>
<dbReference type="RefSeq" id="WP_082362688.1">
    <property type="nucleotide sequence ID" value="NZ_CP012159.1"/>
</dbReference>
<evidence type="ECO:0000256" key="1">
    <source>
        <dbReference type="SAM" id="SignalP"/>
    </source>
</evidence>
<feature type="signal peptide" evidence="1">
    <location>
        <begin position="1"/>
        <end position="18"/>
    </location>
</feature>
<evidence type="ECO:0000313" key="3">
    <source>
        <dbReference type="Proteomes" id="UP000067626"/>
    </source>
</evidence>
<dbReference type="AlphaFoldDB" id="A0A0K1EHG7"/>
<protein>
    <recommendedName>
        <fullName evidence="4">DUF2330 domain-containing protein</fullName>
    </recommendedName>
</protein>
<dbReference type="STRING" id="52.CMC5_044520"/>
<feature type="chain" id="PRO_5005459452" description="DUF2330 domain-containing protein" evidence="1">
    <location>
        <begin position="19"/>
        <end position="496"/>
    </location>
</feature>
<keyword evidence="3" id="KW-1185">Reference proteome</keyword>
<accession>A0A0K1EHG7</accession>
<keyword evidence="1" id="KW-0732">Signal</keyword>
<dbReference type="KEGG" id="ccro:CMC5_044520"/>
<sequence>MRYLHLACALTAASMAVAAPRVAEACGGVFPREVPGQPPEIITVTSQRIALSLSTEQSVLWSQIAYEGDPSDFAWVLPVGPGAVLEASTDAWFEALEAFTAPRVLAPLVTCHDDSGSGSSSGGCCGSAALDGGALSGRGNFGQGTPDVTVLHEGSVGNYQTVTLSSGSGEAIQTWLTTNGYAIPSAVIPVLDAYAAQGLDFIAMRLRPGASVSQMTPVRVVAPGGSPLVPLGMMAAGAGETVPLTLYVLGEGRYAPENFPSVTLDGNALRWDFAEESSNYETLRREELSREDRRGFLTSHVSQFPLVSPHHDPHGEMIRVTFDHTSSSATTIAEAYVLQHENNTGDPYGYCDLGMRLVTYPNLTVVETCPDGTREAGPCSDGRSVTAATFTCGDLSDVGRALIGLRPGDLVLTRLEADLPPSALEDDLRLEPASSQAPISSNLVAAKVENVPCGDYSVEPPGSEPLGRRIGNPAPAILAAALATAALRRRHRSRSR</sequence>
<reference evidence="2 3" key="1">
    <citation type="submission" date="2015-07" db="EMBL/GenBank/DDBJ databases">
        <title>Genome analysis of myxobacterium Chondromyces crocatus Cm c5 reveals a high potential for natural compound synthesis and the genetic basis for the loss of fruiting body formation.</title>
        <authorList>
            <person name="Zaburannyi N."/>
            <person name="Bunk B."/>
            <person name="Maier J."/>
            <person name="Overmann J."/>
            <person name="Mueller R."/>
        </authorList>
    </citation>
    <scope>NUCLEOTIDE SEQUENCE [LARGE SCALE GENOMIC DNA]</scope>
    <source>
        <strain evidence="2 3">Cm c5</strain>
    </source>
</reference>
<organism evidence="2 3">
    <name type="scientific">Chondromyces crocatus</name>
    <dbReference type="NCBI Taxonomy" id="52"/>
    <lineage>
        <taxon>Bacteria</taxon>
        <taxon>Pseudomonadati</taxon>
        <taxon>Myxococcota</taxon>
        <taxon>Polyangia</taxon>
        <taxon>Polyangiales</taxon>
        <taxon>Polyangiaceae</taxon>
        <taxon>Chondromyces</taxon>
    </lineage>
</organism>
<dbReference type="Pfam" id="PF10092">
    <property type="entry name" value="DUF2330"/>
    <property type="match status" value="1"/>
</dbReference>